<dbReference type="EMBL" id="LUKJ01000002">
    <property type="protein sequence ID" value="KZN20620.1"/>
    <property type="molecule type" value="Genomic_DNA"/>
</dbReference>
<dbReference type="RefSeq" id="WP_063340666.1">
    <property type="nucleotide sequence ID" value="NZ_LUKJ01000002.1"/>
</dbReference>
<reference evidence="2 3" key="2">
    <citation type="journal article" date="2018" name="Nature">
        <title>Mutant phenotypes for thousands of bacterial genes of unknown function.</title>
        <authorList>
            <person name="Price M.N."/>
            <person name="Wetmore K.M."/>
            <person name="Waters R.J."/>
            <person name="Callaghan M."/>
            <person name="Ray J."/>
            <person name="Liu H."/>
            <person name="Kuehl J.V."/>
            <person name="Melnyk R.A."/>
            <person name="Lamson J.S."/>
            <person name="Suh Y."/>
            <person name="Carlson H.K."/>
            <person name="Esquivel Z."/>
            <person name="Sadeeshkumar H."/>
            <person name="Chakraborty R."/>
            <person name="Zane G.M."/>
            <person name="Rubin B.E."/>
            <person name="Wall J.D."/>
            <person name="Visel A."/>
            <person name="Bristow J."/>
            <person name="Blow M.J."/>
            <person name="Arkin A.P."/>
            <person name="Deutschbauer A.M."/>
        </authorList>
    </citation>
    <scope>NUCLEOTIDE SEQUENCE [LARGE SCALE GENOMIC DNA]</scope>
    <source>
        <strain evidence="2 3">FW300-N1B4</strain>
    </source>
</reference>
<dbReference type="OrthoDB" id="7031732at2"/>
<feature type="transmembrane region" description="Helical" evidence="1">
    <location>
        <begin position="64"/>
        <end position="87"/>
    </location>
</feature>
<dbReference type="Proteomes" id="UP000076489">
    <property type="component" value="Unassembled WGS sequence"/>
</dbReference>
<evidence type="ECO:0000313" key="3">
    <source>
        <dbReference type="Proteomes" id="UP000076489"/>
    </source>
</evidence>
<protein>
    <submittedName>
        <fullName evidence="2">Uncharacterized protein</fullName>
    </submittedName>
</protein>
<keyword evidence="1" id="KW-0472">Membrane</keyword>
<keyword evidence="1" id="KW-0812">Transmembrane</keyword>
<dbReference type="AlphaFoldDB" id="A0A166QP28"/>
<sequence>MLAQAIAPNLRMEDWRQFGLVFLTFCLLILSAAMPDLAHAAGTFDGKFGPDATLVTNSDGSARDWWRFIAGIGLWVAIAGFAFSICFMKAQGWWIPVAIFLLCLFGEKTVNGVKAMAGFSTGAVGT</sequence>
<evidence type="ECO:0000313" key="2">
    <source>
        <dbReference type="EMBL" id="KZN20620.1"/>
    </source>
</evidence>
<accession>A0A166QP28</accession>
<reference evidence="3" key="1">
    <citation type="submission" date="2016-03" db="EMBL/GenBank/DDBJ databases">
        <authorList>
            <person name="Ray J."/>
            <person name="Price M."/>
            <person name="Deutschbauer A."/>
        </authorList>
    </citation>
    <scope>NUCLEOTIDE SEQUENCE [LARGE SCALE GENOMIC DNA]</scope>
    <source>
        <strain evidence="3">FW300-N1B4</strain>
    </source>
</reference>
<organism evidence="2 3">
    <name type="scientific">Pseudomonas fluorescens</name>
    <dbReference type="NCBI Taxonomy" id="294"/>
    <lineage>
        <taxon>Bacteria</taxon>
        <taxon>Pseudomonadati</taxon>
        <taxon>Pseudomonadota</taxon>
        <taxon>Gammaproteobacteria</taxon>
        <taxon>Pseudomonadales</taxon>
        <taxon>Pseudomonadaceae</taxon>
        <taxon>Pseudomonas</taxon>
    </lineage>
</organism>
<comment type="caution">
    <text evidence="2">The sequence shown here is derived from an EMBL/GenBank/DDBJ whole genome shotgun (WGS) entry which is preliminary data.</text>
</comment>
<evidence type="ECO:0000256" key="1">
    <source>
        <dbReference type="SAM" id="Phobius"/>
    </source>
</evidence>
<proteinExistence type="predicted"/>
<name>A0A166QP28_PSEFL</name>
<keyword evidence="1" id="KW-1133">Transmembrane helix</keyword>
<gene>
    <name evidence="2" type="ORF">A1D17_03515</name>
</gene>